<keyword evidence="3" id="KW-1185">Reference proteome</keyword>
<organism evidence="2 3">
    <name type="scientific">Lysobacter silvisoli</name>
    <dbReference type="NCBI Taxonomy" id="2293254"/>
    <lineage>
        <taxon>Bacteria</taxon>
        <taxon>Pseudomonadati</taxon>
        <taxon>Pseudomonadota</taxon>
        <taxon>Gammaproteobacteria</taxon>
        <taxon>Lysobacterales</taxon>
        <taxon>Lysobacteraceae</taxon>
        <taxon>Lysobacter</taxon>
    </lineage>
</organism>
<accession>A0A371K078</accession>
<gene>
    <name evidence="2" type="ORF">DX914_13520</name>
</gene>
<protein>
    <submittedName>
        <fullName evidence="2">DUF4189 domain-containing protein</fullName>
    </submittedName>
</protein>
<dbReference type="AlphaFoldDB" id="A0A371K078"/>
<evidence type="ECO:0000313" key="2">
    <source>
        <dbReference type="EMBL" id="RDZ27262.1"/>
    </source>
</evidence>
<dbReference type="Proteomes" id="UP000264492">
    <property type="component" value="Unassembled WGS sequence"/>
</dbReference>
<dbReference type="EMBL" id="QTSU01000002">
    <property type="protein sequence ID" value="RDZ27262.1"/>
    <property type="molecule type" value="Genomic_DNA"/>
</dbReference>
<name>A0A371K078_9GAMM</name>
<evidence type="ECO:0000313" key="3">
    <source>
        <dbReference type="Proteomes" id="UP000264492"/>
    </source>
</evidence>
<dbReference type="Pfam" id="PF13827">
    <property type="entry name" value="DUF4189"/>
    <property type="match status" value="1"/>
</dbReference>
<feature type="domain" description="DUF4189" evidence="1">
    <location>
        <begin position="108"/>
        <end position="195"/>
    </location>
</feature>
<evidence type="ECO:0000259" key="1">
    <source>
        <dbReference type="Pfam" id="PF13827"/>
    </source>
</evidence>
<dbReference type="InterPro" id="IPR025240">
    <property type="entry name" value="DUF4189"/>
</dbReference>
<comment type="caution">
    <text evidence="2">The sequence shown here is derived from an EMBL/GenBank/DDBJ whole genome shotgun (WGS) entry which is preliminary data.</text>
</comment>
<proteinExistence type="predicted"/>
<sequence length="405" mass="42430">MRRRRLATLELHMTISDEPTCLRRPSALAALLLALAGAAVLPAPALAQGYPCGGGPGPGEVQIGTTGGSHGIAVIPVCAPAGGGGGYDSGPSGGAPRYAPGIAVDNFVAVAGHPGISDVWATLGQYRLDAAEAVVMDACNKTMGGGCTVLYSGRNVSVVVTRDKQGKMRVAAGQDPKQVLKDLKAVCKSQGTSCSFDKAFHATQREEAVMATAVLRDDFDREGVFKEYYFPPRSTVPLPRRGVPDAGYGVGGVLTSKLPELPGIRNVHYSDKGAWLLRSGDRKGLGCSLTYVRDDQRVLFVGPTKTEPRGALMISSKALPDTAEPRETSATMTGDRGSVKVRVFHMPTGVANESLLIMPTDLVATIASISDSSPLGIELDGKPVVKMQIEGGAKARAAMQQCMRR</sequence>
<reference evidence="2 3" key="1">
    <citation type="submission" date="2018-08" db="EMBL/GenBank/DDBJ databases">
        <title>Lysobacter sp. zong2l5, whole genome shotgun sequence.</title>
        <authorList>
            <person name="Zhang X."/>
            <person name="Feng G."/>
            <person name="Zhu H."/>
        </authorList>
    </citation>
    <scope>NUCLEOTIDE SEQUENCE [LARGE SCALE GENOMIC DNA]</scope>
    <source>
        <strain evidence="3">zong2l5</strain>
    </source>
</reference>